<evidence type="ECO:0000256" key="4">
    <source>
        <dbReference type="ARBA" id="ARBA00022553"/>
    </source>
</evidence>
<feature type="region of interest" description="Disordered" evidence="6">
    <location>
        <begin position="34"/>
        <end position="140"/>
    </location>
</feature>
<proteinExistence type="predicted"/>
<evidence type="ECO:0000256" key="2">
    <source>
        <dbReference type="ARBA" id="ARBA00004496"/>
    </source>
</evidence>
<evidence type="ECO:0000256" key="3">
    <source>
        <dbReference type="ARBA" id="ARBA00022490"/>
    </source>
</evidence>
<comment type="subcellular location">
    <subcellularLocation>
        <location evidence="2">Cytoplasm</location>
    </subcellularLocation>
    <subcellularLocation>
        <location evidence="1">Nucleus</location>
    </subcellularLocation>
</comment>
<accession>A0A6A4VFL9</accession>
<dbReference type="Proteomes" id="UP000440578">
    <property type="component" value="Unassembled WGS sequence"/>
</dbReference>
<dbReference type="OrthoDB" id="6367565at2759"/>
<feature type="compositionally biased region" description="Polar residues" evidence="6">
    <location>
        <begin position="60"/>
        <end position="69"/>
    </location>
</feature>
<keyword evidence="5" id="KW-0539">Nucleus</keyword>
<dbReference type="GO" id="GO:0005737">
    <property type="term" value="C:cytoplasm"/>
    <property type="evidence" value="ECO:0007669"/>
    <property type="project" value="UniProtKB-SubCell"/>
</dbReference>
<gene>
    <name evidence="7" type="primary">Jupiter</name>
    <name evidence="7" type="ORF">FJT64_000666</name>
</gene>
<evidence type="ECO:0000256" key="6">
    <source>
        <dbReference type="SAM" id="MobiDB-lite"/>
    </source>
</evidence>
<sequence>MPAEWSPTRPVQHTAHTMGHAYYEFQHVELANVGSGKKRVRNPPGGPTSNIFAAEEVTPPRSSRTNKMASSIPFGVDCVDSPPSSTTSSPPPTPVKPASPNPVTGQGYEPAEVMKKPTPQPAAATPRRRIPPGGYSSPLW</sequence>
<evidence type="ECO:0000313" key="7">
    <source>
        <dbReference type="EMBL" id="KAF0295227.1"/>
    </source>
</evidence>
<keyword evidence="8" id="KW-1185">Reference proteome</keyword>
<keyword evidence="4" id="KW-0597">Phosphoprotein</keyword>
<keyword evidence="3" id="KW-0963">Cytoplasm</keyword>
<dbReference type="AlphaFoldDB" id="A0A6A4VFL9"/>
<comment type="caution">
    <text evidence="7">The sequence shown here is derived from an EMBL/GenBank/DDBJ whole genome shotgun (WGS) entry which is preliminary data.</text>
</comment>
<evidence type="ECO:0000256" key="1">
    <source>
        <dbReference type="ARBA" id="ARBA00004123"/>
    </source>
</evidence>
<organism evidence="7 8">
    <name type="scientific">Amphibalanus amphitrite</name>
    <name type="common">Striped barnacle</name>
    <name type="synonym">Balanus amphitrite</name>
    <dbReference type="NCBI Taxonomy" id="1232801"/>
    <lineage>
        <taxon>Eukaryota</taxon>
        <taxon>Metazoa</taxon>
        <taxon>Ecdysozoa</taxon>
        <taxon>Arthropoda</taxon>
        <taxon>Crustacea</taxon>
        <taxon>Multicrustacea</taxon>
        <taxon>Cirripedia</taxon>
        <taxon>Thoracica</taxon>
        <taxon>Thoracicalcarea</taxon>
        <taxon>Balanomorpha</taxon>
        <taxon>Balanoidea</taxon>
        <taxon>Balanidae</taxon>
        <taxon>Amphibalaninae</taxon>
        <taxon>Amphibalanus</taxon>
    </lineage>
</organism>
<evidence type="ECO:0000313" key="8">
    <source>
        <dbReference type="Proteomes" id="UP000440578"/>
    </source>
</evidence>
<reference evidence="7 8" key="1">
    <citation type="submission" date="2019-07" db="EMBL/GenBank/DDBJ databases">
        <title>Draft genome assembly of a fouling barnacle, Amphibalanus amphitrite (Darwin, 1854): The first reference genome for Thecostraca.</title>
        <authorList>
            <person name="Kim W."/>
        </authorList>
    </citation>
    <scope>NUCLEOTIDE SEQUENCE [LARGE SCALE GENOMIC DNA]</scope>
    <source>
        <strain evidence="7">SNU_AA5</strain>
        <tissue evidence="7">Soma without cirri and trophi</tissue>
    </source>
</reference>
<feature type="compositionally biased region" description="Pro residues" evidence="6">
    <location>
        <begin position="89"/>
        <end position="100"/>
    </location>
</feature>
<dbReference type="InterPro" id="IPR033335">
    <property type="entry name" value="JUPITER"/>
</dbReference>
<name>A0A6A4VFL9_AMPAM</name>
<evidence type="ECO:0000256" key="5">
    <source>
        <dbReference type="ARBA" id="ARBA00023242"/>
    </source>
</evidence>
<dbReference type="Pfam" id="PF17054">
    <property type="entry name" value="JUPITER"/>
    <property type="match status" value="1"/>
</dbReference>
<dbReference type="GO" id="GO:0005634">
    <property type="term" value="C:nucleus"/>
    <property type="evidence" value="ECO:0007669"/>
    <property type="project" value="UniProtKB-SubCell"/>
</dbReference>
<protein>
    <submittedName>
        <fullName evidence="7">Microtubule-associated protein Jupiter</fullName>
    </submittedName>
</protein>
<dbReference type="EMBL" id="VIIS01001631">
    <property type="protein sequence ID" value="KAF0295227.1"/>
    <property type="molecule type" value="Genomic_DNA"/>
</dbReference>